<evidence type="ECO:0000313" key="2">
    <source>
        <dbReference type="Proteomes" id="UP000694892"/>
    </source>
</evidence>
<dbReference type="Proteomes" id="UP000694892">
    <property type="component" value="Chromosome 1S"/>
</dbReference>
<sequence>MQGDCFALGKEKKWMFFLMCFDLRPKSGVLEVVLDRLWIHLPLASINSALRTSSTSFLHLGFVFLTSVTIFVEHTRWS</sequence>
<proteinExistence type="predicted"/>
<gene>
    <name evidence="1" type="ORF">XELAEV_18011137mg</name>
</gene>
<accession>A0A974DWP0</accession>
<name>A0A974DWP0_XENLA</name>
<organism evidence="1 2">
    <name type="scientific">Xenopus laevis</name>
    <name type="common">African clawed frog</name>
    <dbReference type="NCBI Taxonomy" id="8355"/>
    <lineage>
        <taxon>Eukaryota</taxon>
        <taxon>Metazoa</taxon>
        <taxon>Chordata</taxon>
        <taxon>Craniata</taxon>
        <taxon>Vertebrata</taxon>
        <taxon>Euteleostomi</taxon>
        <taxon>Amphibia</taxon>
        <taxon>Batrachia</taxon>
        <taxon>Anura</taxon>
        <taxon>Pipoidea</taxon>
        <taxon>Pipidae</taxon>
        <taxon>Xenopodinae</taxon>
        <taxon>Xenopus</taxon>
        <taxon>Xenopus</taxon>
    </lineage>
</organism>
<dbReference type="AlphaFoldDB" id="A0A974DWP0"/>
<reference evidence="2" key="1">
    <citation type="journal article" date="2016" name="Nature">
        <title>Genome evolution in the allotetraploid frog Xenopus laevis.</title>
        <authorList>
            <person name="Session A.M."/>
            <person name="Uno Y."/>
            <person name="Kwon T."/>
            <person name="Chapman J.A."/>
            <person name="Toyoda A."/>
            <person name="Takahashi S."/>
            <person name="Fukui A."/>
            <person name="Hikosaka A."/>
            <person name="Suzuki A."/>
            <person name="Kondo M."/>
            <person name="van Heeringen S.J."/>
            <person name="Quigley I."/>
            <person name="Heinz S."/>
            <person name="Ogino H."/>
            <person name="Ochi H."/>
            <person name="Hellsten U."/>
            <person name="Lyons J.B."/>
            <person name="Simakov O."/>
            <person name="Putnam N."/>
            <person name="Stites J."/>
            <person name="Kuroki Y."/>
            <person name="Tanaka T."/>
            <person name="Michiue T."/>
            <person name="Watanabe M."/>
            <person name="Bogdanovic O."/>
            <person name="Lister R."/>
            <person name="Georgiou G."/>
            <person name="Paranjpe S.S."/>
            <person name="van Kruijsbergen I."/>
            <person name="Shu S."/>
            <person name="Carlson J."/>
            <person name="Kinoshita T."/>
            <person name="Ohta Y."/>
            <person name="Mawaribuchi S."/>
            <person name="Jenkins J."/>
            <person name="Grimwood J."/>
            <person name="Schmutz J."/>
            <person name="Mitros T."/>
            <person name="Mozaffari S.V."/>
            <person name="Suzuki Y."/>
            <person name="Haramoto Y."/>
            <person name="Yamamoto T.S."/>
            <person name="Takagi C."/>
            <person name="Heald R."/>
            <person name="Miller K."/>
            <person name="Haudenschild C."/>
            <person name="Kitzman J."/>
            <person name="Nakayama T."/>
            <person name="Izutsu Y."/>
            <person name="Robert J."/>
            <person name="Fortriede J."/>
            <person name="Burns K."/>
            <person name="Lotay V."/>
            <person name="Karimi K."/>
            <person name="Yasuoka Y."/>
            <person name="Dichmann D.S."/>
            <person name="Flajnik M.F."/>
            <person name="Houston D.W."/>
            <person name="Shendure J."/>
            <person name="DuPasquier L."/>
            <person name="Vize P.D."/>
            <person name="Zorn A.M."/>
            <person name="Ito M."/>
            <person name="Marcotte E.M."/>
            <person name="Wallingford J.B."/>
            <person name="Ito Y."/>
            <person name="Asashima M."/>
            <person name="Ueno N."/>
            <person name="Matsuda Y."/>
            <person name="Veenstra G.J."/>
            <person name="Fujiyama A."/>
            <person name="Harland R.M."/>
            <person name="Taira M."/>
            <person name="Rokhsar D.S."/>
        </authorList>
    </citation>
    <scope>NUCLEOTIDE SEQUENCE [LARGE SCALE GENOMIC DNA]</scope>
    <source>
        <strain evidence="2">J</strain>
    </source>
</reference>
<protein>
    <submittedName>
        <fullName evidence="1">Uncharacterized protein</fullName>
    </submittedName>
</protein>
<dbReference type="EMBL" id="CM004467">
    <property type="protein sequence ID" value="OCT98905.1"/>
    <property type="molecule type" value="Genomic_DNA"/>
</dbReference>
<evidence type="ECO:0000313" key="1">
    <source>
        <dbReference type="EMBL" id="OCT98905.1"/>
    </source>
</evidence>